<comment type="caution">
    <text evidence="2">The sequence shown here is derived from an EMBL/GenBank/DDBJ whole genome shotgun (WGS) entry which is preliminary data.</text>
</comment>
<evidence type="ECO:0000313" key="2">
    <source>
        <dbReference type="EMBL" id="MDK9497049.1"/>
    </source>
</evidence>
<name>A0ABT7GTV4_9ACTN</name>
<proteinExistence type="predicted"/>
<feature type="compositionally biased region" description="Polar residues" evidence="1">
    <location>
        <begin position="33"/>
        <end position="43"/>
    </location>
</feature>
<dbReference type="EMBL" id="JASITI010000016">
    <property type="protein sequence ID" value="MDK9497049.1"/>
    <property type="molecule type" value="Genomic_DNA"/>
</dbReference>
<dbReference type="Proteomes" id="UP001223390">
    <property type="component" value="Unassembled WGS sequence"/>
</dbReference>
<gene>
    <name evidence="2" type="ORF">QEZ40_001697</name>
</gene>
<reference evidence="2 3" key="1">
    <citation type="submission" date="2023-05" db="EMBL/GenBank/DDBJ databases">
        <title>Sequencing and Assembly of Streptomyces sp. NP73.</title>
        <authorList>
            <person name="Konwar A.N."/>
            <person name="Saikia K."/>
            <person name="Thakur D."/>
        </authorList>
    </citation>
    <scope>NUCLEOTIDE SEQUENCE [LARGE SCALE GENOMIC DNA]</scope>
    <source>
        <strain evidence="2 3">NP73</strain>
    </source>
</reference>
<organism evidence="2 3">
    <name type="scientific">Streptomyces katrae</name>
    <dbReference type="NCBI Taxonomy" id="68223"/>
    <lineage>
        <taxon>Bacteria</taxon>
        <taxon>Bacillati</taxon>
        <taxon>Actinomycetota</taxon>
        <taxon>Actinomycetes</taxon>
        <taxon>Kitasatosporales</taxon>
        <taxon>Streptomycetaceae</taxon>
        <taxon>Streptomyces</taxon>
    </lineage>
</organism>
<evidence type="ECO:0000313" key="3">
    <source>
        <dbReference type="Proteomes" id="UP001223390"/>
    </source>
</evidence>
<dbReference type="RefSeq" id="WP_285342872.1">
    <property type="nucleotide sequence ID" value="NZ_JASITI010000016.1"/>
</dbReference>
<feature type="region of interest" description="Disordered" evidence="1">
    <location>
        <begin position="14"/>
        <end position="43"/>
    </location>
</feature>
<protein>
    <submittedName>
        <fullName evidence="2">Uncharacterized protein</fullName>
    </submittedName>
</protein>
<accession>A0ABT7GTV4</accession>
<keyword evidence="3" id="KW-1185">Reference proteome</keyword>
<evidence type="ECO:0000256" key="1">
    <source>
        <dbReference type="SAM" id="MobiDB-lite"/>
    </source>
</evidence>
<sequence>MKVIQIRVEVPGLKEPLPGQLGQDEGNRHQRQTRASGQSFRFG</sequence>